<dbReference type="Proteomes" id="UP001214553">
    <property type="component" value="Chromosome"/>
</dbReference>
<accession>A0ABY8C186</accession>
<protein>
    <submittedName>
        <fullName evidence="2">Uncharacterized protein</fullName>
    </submittedName>
</protein>
<gene>
    <name evidence="2" type="ORF">PU630_16435</name>
</gene>
<evidence type="ECO:0000313" key="2">
    <source>
        <dbReference type="EMBL" id="WEG08806.1"/>
    </source>
</evidence>
<name>A0ABY8C186_9MICO</name>
<evidence type="ECO:0000256" key="1">
    <source>
        <dbReference type="SAM" id="MobiDB-lite"/>
    </source>
</evidence>
<dbReference type="EMBL" id="CP119108">
    <property type="protein sequence ID" value="WEG08806.1"/>
    <property type="molecule type" value="Genomic_DNA"/>
</dbReference>
<sequence>MTSPYDPFADPKVRAEMERMGIVHAPGTAAEVLAQLKPLLAADGIDLDDPSGIDLDDLGTDGLQAALDRAVEQHNLTLFTPVGTQREAALRRLARFTRALAADDTTAAEAALSEIGPDAHDGLPAAADVIGTGLGLLDTWLGAGDAGTVRVPKWTKPARAAATDILALARKGRAFDALHSLTIRHGGQAIFGGVMLLVATVLAGRAARHHASIDEVIVDALGPDAAAPEPAAAAPETDESGMPQHPSSSSPTEAADRPQPPTLSRAERAVIRTFGDWLDVQPETDIPSTGEGVRMLRTVFALIRQAGHDPLDVDGVVAFIDEIADWDLPEEVYIALGEYTLFQMDAAETEEWDDLFATIQELRFENAGMGGIVAAAMDAGAAVDADVRFDALVRLRLVSAVSDLLDWIGRSRPIAPSGGVQLTDIAHLGELLGVPVAGSASPHSSDAASEPALPIDDPAADVRRVTSMLEVPALVAWWSALGNAGLIEIKRSRVVPGDAAAEWRSADAPPPQLAEMVAALFLARLLLYPVENRPSATDLEDVDAAIQLVVAGIDVTGTYEPDAPSASRSDARAILQPARELGLLDFVNGRVVVADALRLTIAHGVTTAMMMLNGPEDDDVDVE</sequence>
<evidence type="ECO:0000313" key="3">
    <source>
        <dbReference type="Proteomes" id="UP001214553"/>
    </source>
</evidence>
<feature type="region of interest" description="Disordered" evidence="1">
    <location>
        <begin position="227"/>
        <end position="262"/>
    </location>
</feature>
<reference evidence="2 3" key="1">
    <citation type="submission" date="2023-03" db="EMBL/GenBank/DDBJ databases">
        <title>Genome sequence of Microbacterium sp. KACC 23027.</title>
        <authorList>
            <person name="Kim S."/>
            <person name="Heo J."/>
            <person name="Kwon S.-W."/>
        </authorList>
    </citation>
    <scope>NUCLEOTIDE SEQUENCE [LARGE SCALE GENOMIC DNA]</scope>
    <source>
        <strain evidence="2 3">KACC 23027</strain>
    </source>
</reference>
<proteinExistence type="predicted"/>
<organism evidence="2 3">
    <name type="scientific">Microbacterium horticulturae</name>
    <dbReference type="NCBI Taxonomy" id="3028316"/>
    <lineage>
        <taxon>Bacteria</taxon>
        <taxon>Bacillati</taxon>
        <taxon>Actinomycetota</taxon>
        <taxon>Actinomycetes</taxon>
        <taxon>Micrococcales</taxon>
        <taxon>Microbacteriaceae</taxon>
        <taxon>Microbacterium</taxon>
    </lineage>
</organism>
<dbReference type="RefSeq" id="WP_275278133.1">
    <property type="nucleotide sequence ID" value="NZ_CP119108.1"/>
</dbReference>
<keyword evidence="3" id="KW-1185">Reference proteome</keyword>